<evidence type="ECO:0000256" key="1">
    <source>
        <dbReference type="SAM" id="MobiDB-lite"/>
    </source>
</evidence>
<evidence type="ECO:0000313" key="2">
    <source>
        <dbReference type="EMBL" id="JAE36325.1"/>
    </source>
</evidence>
<dbReference type="AlphaFoldDB" id="A0A0A9HGM8"/>
<feature type="region of interest" description="Disordered" evidence="1">
    <location>
        <begin position="37"/>
        <end position="62"/>
    </location>
</feature>
<reference evidence="2" key="1">
    <citation type="submission" date="2014-09" db="EMBL/GenBank/DDBJ databases">
        <authorList>
            <person name="Magalhaes I.L.F."/>
            <person name="Oliveira U."/>
            <person name="Santos F.R."/>
            <person name="Vidigal T.H.D.A."/>
            <person name="Brescovit A.D."/>
            <person name="Santos A.J."/>
        </authorList>
    </citation>
    <scope>NUCLEOTIDE SEQUENCE</scope>
    <source>
        <tissue evidence="2">Shoot tissue taken approximately 20 cm above the soil surface</tissue>
    </source>
</reference>
<accession>A0A0A9HGM8</accession>
<reference evidence="2" key="2">
    <citation type="journal article" date="2015" name="Data Brief">
        <title>Shoot transcriptome of the giant reed, Arundo donax.</title>
        <authorList>
            <person name="Barrero R.A."/>
            <person name="Guerrero F.D."/>
            <person name="Moolhuijzen P."/>
            <person name="Goolsby J.A."/>
            <person name="Tidwell J."/>
            <person name="Bellgard S.E."/>
            <person name="Bellgard M.I."/>
        </authorList>
    </citation>
    <scope>NUCLEOTIDE SEQUENCE</scope>
    <source>
        <tissue evidence="2">Shoot tissue taken approximately 20 cm above the soil surface</tissue>
    </source>
</reference>
<protein>
    <submittedName>
        <fullName evidence="2">Uncharacterized protein</fullName>
    </submittedName>
</protein>
<proteinExistence type="predicted"/>
<dbReference type="EMBL" id="GBRH01161571">
    <property type="protein sequence ID" value="JAE36325.1"/>
    <property type="molecule type" value="Transcribed_RNA"/>
</dbReference>
<name>A0A0A9HGM8_ARUDO</name>
<sequence>MSAALPRCPASTSFALPISKPILSSTAIRTPSNLQTITLKQGKKSPAKPFSGSFKKQGYSVI</sequence>
<organism evidence="2">
    <name type="scientific">Arundo donax</name>
    <name type="common">Giant reed</name>
    <name type="synonym">Donax arundinaceus</name>
    <dbReference type="NCBI Taxonomy" id="35708"/>
    <lineage>
        <taxon>Eukaryota</taxon>
        <taxon>Viridiplantae</taxon>
        <taxon>Streptophyta</taxon>
        <taxon>Embryophyta</taxon>
        <taxon>Tracheophyta</taxon>
        <taxon>Spermatophyta</taxon>
        <taxon>Magnoliopsida</taxon>
        <taxon>Liliopsida</taxon>
        <taxon>Poales</taxon>
        <taxon>Poaceae</taxon>
        <taxon>PACMAD clade</taxon>
        <taxon>Arundinoideae</taxon>
        <taxon>Arundineae</taxon>
        <taxon>Arundo</taxon>
    </lineage>
</organism>